<keyword evidence="3" id="KW-1185">Reference proteome</keyword>
<dbReference type="Pfam" id="PF14661">
    <property type="entry name" value="HAUS6_N"/>
    <property type="match status" value="1"/>
</dbReference>
<sequence>MNSAPATFERQHLWMYLQALGLDPARVATFGGKPVALAHLGVDCWPPFDQKSDTEFRKHCCEWLKEIS</sequence>
<evidence type="ECO:0000259" key="1">
    <source>
        <dbReference type="Pfam" id="PF14661"/>
    </source>
</evidence>
<reference evidence="2" key="2">
    <citation type="submission" date="2025-09" db="UniProtKB">
        <authorList>
            <consortium name="Ensembl"/>
        </authorList>
    </citation>
    <scope>IDENTIFICATION</scope>
</reference>
<dbReference type="GO" id="GO:0008017">
    <property type="term" value="F:microtubule binding"/>
    <property type="evidence" value="ECO:0007669"/>
    <property type="project" value="TreeGrafter"/>
</dbReference>
<gene>
    <name evidence="2" type="primary">Haus6</name>
</gene>
<dbReference type="GeneTree" id="ENSGT00390000008250"/>
<dbReference type="GO" id="GO:0051225">
    <property type="term" value="P:spindle assembly"/>
    <property type="evidence" value="ECO:0007669"/>
    <property type="project" value="InterPro"/>
</dbReference>
<dbReference type="PANTHER" id="PTHR16151">
    <property type="entry name" value="HAUS AUGMIN-LIKE COMPLEX SUBUNIT 6"/>
    <property type="match status" value="1"/>
</dbReference>
<proteinExistence type="predicted"/>
<reference evidence="2" key="1">
    <citation type="submission" date="2025-08" db="UniProtKB">
        <authorList>
            <consortium name="Ensembl"/>
        </authorList>
    </citation>
    <scope>IDENTIFICATION</scope>
</reference>
<dbReference type="AlphaFoldDB" id="A0A8C6RM96"/>
<dbReference type="InterPro" id="IPR028163">
    <property type="entry name" value="HAUS_6_N"/>
</dbReference>
<accession>A0A8C6RM96</accession>
<dbReference type="PANTHER" id="PTHR16151:SF2">
    <property type="entry name" value="HAUS AUGMIN-LIKE COMPLEX SUBUNIT 6"/>
    <property type="match status" value="1"/>
</dbReference>
<dbReference type="Ensembl" id="ENSNGAT00000025031.1">
    <property type="protein sequence ID" value="ENSNGAP00000019369.1"/>
    <property type="gene ID" value="ENSNGAG00000019193.1"/>
</dbReference>
<dbReference type="GO" id="GO:1990498">
    <property type="term" value="C:mitotic spindle microtubule"/>
    <property type="evidence" value="ECO:0007669"/>
    <property type="project" value="TreeGrafter"/>
</dbReference>
<dbReference type="InterPro" id="IPR026797">
    <property type="entry name" value="HAUS_6"/>
</dbReference>
<evidence type="ECO:0000313" key="2">
    <source>
        <dbReference type="Ensembl" id="ENSNGAP00000019369.1"/>
    </source>
</evidence>
<name>A0A8C6RM96_NANGA</name>
<evidence type="ECO:0000313" key="3">
    <source>
        <dbReference type="Proteomes" id="UP000694381"/>
    </source>
</evidence>
<dbReference type="Proteomes" id="UP000694381">
    <property type="component" value="Unassembled WGS sequence"/>
</dbReference>
<protein>
    <submittedName>
        <fullName evidence="2">HAUS augmin-like complex, subunit 6</fullName>
    </submittedName>
</protein>
<feature type="domain" description="HAUS augmin-like complex subunit 6 N-terminal" evidence="1">
    <location>
        <begin position="43"/>
        <end position="68"/>
    </location>
</feature>
<organism evidence="2 3">
    <name type="scientific">Nannospalax galili</name>
    <name type="common">Northern Israeli blind subterranean mole rat</name>
    <name type="synonym">Spalax galili</name>
    <dbReference type="NCBI Taxonomy" id="1026970"/>
    <lineage>
        <taxon>Eukaryota</taxon>
        <taxon>Metazoa</taxon>
        <taxon>Chordata</taxon>
        <taxon>Craniata</taxon>
        <taxon>Vertebrata</taxon>
        <taxon>Euteleostomi</taxon>
        <taxon>Mammalia</taxon>
        <taxon>Eutheria</taxon>
        <taxon>Euarchontoglires</taxon>
        <taxon>Glires</taxon>
        <taxon>Rodentia</taxon>
        <taxon>Myomorpha</taxon>
        <taxon>Muroidea</taxon>
        <taxon>Spalacidae</taxon>
        <taxon>Spalacinae</taxon>
        <taxon>Nannospalax</taxon>
    </lineage>
</organism>
<dbReference type="GO" id="GO:0070652">
    <property type="term" value="C:HAUS complex"/>
    <property type="evidence" value="ECO:0007669"/>
    <property type="project" value="InterPro"/>
</dbReference>